<evidence type="ECO:0000313" key="3">
    <source>
        <dbReference type="EMBL" id="CAD7696833.1"/>
    </source>
</evidence>
<keyword evidence="1" id="KW-0811">Translocation</keyword>
<organism evidence="3 4">
    <name type="scientific">Ostreobium quekettii</name>
    <dbReference type="NCBI Taxonomy" id="121088"/>
    <lineage>
        <taxon>Eukaryota</taxon>
        <taxon>Viridiplantae</taxon>
        <taxon>Chlorophyta</taxon>
        <taxon>core chlorophytes</taxon>
        <taxon>Ulvophyceae</taxon>
        <taxon>TCBD clade</taxon>
        <taxon>Bryopsidales</taxon>
        <taxon>Ostreobineae</taxon>
        <taxon>Ostreobiaceae</taxon>
        <taxon>Ostreobium</taxon>
    </lineage>
</organism>
<comment type="caution">
    <text evidence="1">Lacks conserved residue(s) required for the propagation of feature annotation.</text>
</comment>
<feature type="transmembrane region" description="Helical" evidence="1">
    <location>
        <begin position="53"/>
        <end position="71"/>
    </location>
</feature>
<accession>A0A8S1IRF4</accession>
<sequence>MAECARTGPVPARGLGSLLALIVASALCAFWQWCGAWWRSRGHLDAQWAWPRLAALWLGVAAVSTRWTLALRRADRPRGLQVEESGERGVELRASAQAGVGMSHASRGRMLEQIRSACGPRKGRPATCKRASHPALLPARPCHSASPKPLTVVLDLDHTLLACYPAASAPPEVLFAVDSGKLRGARFSTRDGEPVVLAARPGVEEFLTRVSAFAEVVLFTAGEEAYAKPLVQWLDPGGRMFSACLFRESTVRTRYHENVKDLWALGRDLSKTVLVDDKPLAGSLQPFNLLPCPPFLGDPFDRGLLKTVLPCLEVLRGVEDVRPALRSGFRVDGYLKSCRIPGEYLRQVAANKGCTCHYRMKPVSHEYLELMS</sequence>
<dbReference type="InterPro" id="IPR004274">
    <property type="entry name" value="FCP1_dom"/>
</dbReference>
<feature type="domain" description="FCP1 homology" evidence="2">
    <location>
        <begin position="145"/>
        <end position="315"/>
    </location>
</feature>
<reference evidence="3" key="1">
    <citation type="submission" date="2020-12" db="EMBL/GenBank/DDBJ databases">
        <authorList>
            <person name="Iha C."/>
        </authorList>
    </citation>
    <scope>NUCLEOTIDE SEQUENCE</scope>
</reference>
<dbReference type="PROSITE" id="PS50969">
    <property type="entry name" value="FCP1"/>
    <property type="match status" value="1"/>
</dbReference>
<proteinExistence type="inferred from homology"/>
<keyword evidence="1" id="KW-0809">Transit peptide</keyword>
<evidence type="ECO:0000259" key="2">
    <source>
        <dbReference type="PROSITE" id="PS50969"/>
    </source>
</evidence>
<comment type="subcellular location">
    <subcellularLocation>
        <location evidence="1">Mitochondrion inner membrane</location>
        <topology evidence="1">Single-pass membrane protein</topology>
    </subcellularLocation>
</comment>
<keyword evidence="1" id="KW-1133">Transmembrane helix</keyword>
<dbReference type="GO" id="GO:0005744">
    <property type="term" value="C:TIM23 mitochondrial import inner membrane translocase complex"/>
    <property type="evidence" value="ECO:0007669"/>
    <property type="project" value="UniProtKB-UniRule"/>
</dbReference>
<dbReference type="InterPro" id="IPR050365">
    <property type="entry name" value="TIM50"/>
</dbReference>
<dbReference type="Pfam" id="PF03031">
    <property type="entry name" value="NIF"/>
    <property type="match status" value="1"/>
</dbReference>
<evidence type="ECO:0000256" key="1">
    <source>
        <dbReference type="RuleBase" id="RU365079"/>
    </source>
</evidence>
<dbReference type="OrthoDB" id="277011at2759"/>
<dbReference type="EMBL" id="CAJHUC010000555">
    <property type="protein sequence ID" value="CAD7696833.1"/>
    <property type="molecule type" value="Genomic_DNA"/>
</dbReference>
<dbReference type="AlphaFoldDB" id="A0A8S1IRF4"/>
<comment type="function">
    <text evidence="1">Essential component of the TIM23 complex, a complex that mediates the translocation of transit peptide-containing proteins across the mitochondrial inner membrane.</text>
</comment>
<keyword evidence="1" id="KW-0472">Membrane</keyword>
<dbReference type="SUPFAM" id="SSF56784">
    <property type="entry name" value="HAD-like"/>
    <property type="match status" value="1"/>
</dbReference>
<keyword evidence="4" id="KW-1185">Reference proteome</keyword>
<name>A0A8S1IRF4_9CHLO</name>
<keyword evidence="1" id="KW-0813">Transport</keyword>
<dbReference type="GO" id="GO:0015031">
    <property type="term" value="P:protein transport"/>
    <property type="evidence" value="ECO:0007669"/>
    <property type="project" value="UniProtKB-KW"/>
</dbReference>
<comment type="similarity">
    <text evidence="1">Belongs to the TIM50 family.</text>
</comment>
<comment type="subunit">
    <text evidence="1">Component of the TIM23 complex.</text>
</comment>
<keyword evidence="1" id="KW-0496">Mitochondrion</keyword>
<dbReference type="Proteomes" id="UP000708148">
    <property type="component" value="Unassembled WGS sequence"/>
</dbReference>
<dbReference type="InterPro" id="IPR023214">
    <property type="entry name" value="HAD_sf"/>
</dbReference>
<dbReference type="Gene3D" id="3.40.50.1000">
    <property type="entry name" value="HAD superfamily/HAD-like"/>
    <property type="match status" value="1"/>
</dbReference>
<dbReference type="PANTHER" id="PTHR12210">
    <property type="entry name" value="DULLARD PROTEIN PHOSPHATASE"/>
    <property type="match status" value="1"/>
</dbReference>
<dbReference type="CDD" id="cd07521">
    <property type="entry name" value="HAD_FCP1-like"/>
    <property type="match status" value="1"/>
</dbReference>
<protein>
    <recommendedName>
        <fullName evidence="1">Mitochondrial import inner membrane translocase subunit TIM50</fullName>
    </recommendedName>
</protein>
<gene>
    <name evidence="3" type="ORF">OSTQU699_LOCUS2194</name>
</gene>
<comment type="caution">
    <text evidence="3">The sequence shown here is derived from an EMBL/GenBank/DDBJ whole genome shotgun (WGS) entry which is preliminary data.</text>
</comment>
<keyword evidence="1" id="KW-0812">Transmembrane</keyword>
<feature type="transmembrane region" description="Helical" evidence="1">
    <location>
        <begin position="12"/>
        <end position="33"/>
    </location>
</feature>
<dbReference type="SMART" id="SM00577">
    <property type="entry name" value="CPDc"/>
    <property type="match status" value="1"/>
</dbReference>
<keyword evidence="1" id="KW-0653">Protein transport</keyword>
<dbReference type="InterPro" id="IPR036412">
    <property type="entry name" value="HAD-like_sf"/>
</dbReference>
<evidence type="ECO:0000313" key="4">
    <source>
        <dbReference type="Proteomes" id="UP000708148"/>
    </source>
</evidence>